<dbReference type="InterPro" id="IPR023753">
    <property type="entry name" value="FAD/NAD-binding_dom"/>
</dbReference>
<dbReference type="GO" id="GO:0005737">
    <property type="term" value="C:cytoplasm"/>
    <property type="evidence" value="ECO:0007669"/>
    <property type="project" value="TreeGrafter"/>
</dbReference>
<dbReference type="Gene3D" id="3.30.390.30">
    <property type="match status" value="1"/>
</dbReference>
<evidence type="ECO:0000259" key="6">
    <source>
        <dbReference type="Pfam" id="PF14759"/>
    </source>
</evidence>
<dbReference type="OrthoDB" id="9768666at2"/>
<accession>A0A317CM21</accession>
<proteinExistence type="predicted"/>
<dbReference type="Gene3D" id="3.50.50.60">
    <property type="entry name" value="FAD/NAD(P)-binding domain"/>
    <property type="match status" value="2"/>
</dbReference>
<keyword evidence="3" id="KW-0274">FAD</keyword>
<dbReference type="InterPro" id="IPR016156">
    <property type="entry name" value="FAD/NAD-linked_Rdtase_dimer_sf"/>
</dbReference>
<dbReference type="PANTHER" id="PTHR43557">
    <property type="entry name" value="APOPTOSIS-INDUCING FACTOR 1"/>
    <property type="match status" value="1"/>
</dbReference>
<evidence type="ECO:0000256" key="3">
    <source>
        <dbReference type="ARBA" id="ARBA00022827"/>
    </source>
</evidence>
<evidence type="ECO:0000256" key="1">
    <source>
        <dbReference type="ARBA" id="ARBA00001974"/>
    </source>
</evidence>
<keyword evidence="8" id="KW-1185">Reference proteome</keyword>
<name>A0A317CM21_9GAMM</name>
<dbReference type="Pfam" id="PF14759">
    <property type="entry name" value="Reductase_C"/>
    <property type="match status" value="1"/>
</dbReference>
<dbReference type="SUPFAM" id="SSF55424">
    <property type="entry name" value="FAD/NAD-linked reductases, dimerisation (C-terminal) domain"/>
    <property type="match status" value="1"/>
</dbReference>
<evidence type="ECO:0000313" key="8">
    <source>
        <dbReference type="Proteomes" id="UP000245506"/>
    </source>
</evidence>
<dbReference type="InterPro" id="IPR036188">
    <property type="entry name" value="FAD/NAD-bd_sf"/>
</dbReference>
<reference evidence="7 8" key="1">
    <citation type="submission" date="2018-05" db="EMBL/GenBank/DDBJ databases">
        <title>Leucothrix arctica sp. nov., isolated from Arctic seawater.</title>
        <authorList>
            <person name="Choi A."/>
            <person name="Baek K."/>
        </authorList>
    </citation>
    <scope>NUCLEOTIDE SEQUENCE [LARGE SCALE GENOMIC DNA]</scope>
    <source>
        <strain evidence="7 8">IMCC9719</strain>
    </source>
</reference>
<dbReference type="PRINTS" id="PR00411">
    <property type="entry name" value="PNDRDTASEI"/>
</dbReference>
<evidence type="ECO:0000256" key="4">
    <source>
        <dbReference type="ARBA" id="ARBA00023002"/>
    </source>
</evidence>
<dbReference type="AlphaFoldDB" id="A0A317CM21"/>
<dbReference type="GO" id="GO:0016651">
    <property type="term" value="F:oxidoreductase activity, acting on NAD(P)H"/>
    <property type="evidence" value="ECO:0007669"/>
    <property type="project" value="TreeGrafter"/>
</dbReference>
<dbReference type="Pfam" id="PF07992">
    <property type="entry name" value="Pyr_redox_2"/>
    <property type="match status" value="1"/>
</dbReference>
<comment type="caution">
    <text evidence="7">The sequence shown here is derived from an EMBL/GenBank/DDBJ whole genome shotgun (WGS) entry which is preliminary data.</text>
</comment>
<dbReference type="InterPro" id="IPR050446">
    <property type="entry name" value="FAD-oxidoreductase/Apoptosis"/>
</dbReference>
<protein>
    <submittedName>
        <fullName evidence="7">Ferredoxin-NAD reductase</fullName>
    </submittedName>
</protein>
<dbReference type="RefSeq" id="WP_109821473.1">
    <property type="nucleotide sequence ID" value="NZ_QGKL01000004.1"/>
</dbReference>
<dbReference type="PANTHER" id="PTHR43557:SF2">
    <property type="entry name" value="RIESKE DOMAIN-CONTAINING PROTEIN-RELATED"/>
    <property type="match status" value="1"/>
</dbReference>
<dbReference type="Proteomes" id="UP000245506">
    <property type="component" value="Unassembled WGS sequence"/>
</dbReference>
<dbReference type="InterPro" id="IPR028202">
    <property type="entry name" value="Reductase_C"/>
</dbReference>
<gene>
    <name evidence="7" type="ORF">DKT75_00465</name>
</gene>
<evidence type="ECO:0000259" key="5">
    <source>
        <dbReference type="Pfam" id="PF07992"/>
    </source>
</evidence>
<dbReference type="SUPFAM" id="SSF51905">
    <property type="entry name" value="FAD/NAD(P)-binding domain"/>
    <property type="match status" value="2"/>
</dbReference>
<evidence type="ECO:0000256" key="2">
    <source>
        <dbReference type="ARBA" id="ARBA00022630"/>
    </source>
</evidence>
<keyword evidence="4" id="KW-0560">Oxidoreductase</keyword>
<feature type="domain" description="Reductase C-terminal" evidence="6">
    <location>
        <begin position="319"/>
        <end position="400"/>
    </location>
</feature>
<dbReference type="EMBL" id="QGKL01000004">
    <property type="protein sequence ID" value="PWQ99578.1"/>
    <property type="molecule type" value="Genomic_DNA"/>
</dbReference>
<evidence type="ECO:0000313" key="7">
    <source>
        <dbReference type="EMBL" id="PWQ99578.1"/>
    </source>
</evidence>
<comment type="cofactor">
    <cofactor evidence="1">
        <name>FAD</name>
        <dbReference type="ChEBI" id="CHEBI:57692"/>
    </cofactor>
</comment>
<feature type="domain" description="FAD/NAD(P)-binding" evidence="5">
    <location>
        <begin position="3"/>
        <end position="300"/>
    </location>
</feature>
<sequence>MKSVVIIGASHAAVDAISTLRKKGWSGKVVLVGDEVPLPYHRPPLSKAYLQDQISEEKLLIRNEQFYQDSDVTLMLGRRAESINRETHSITLDGGETLAYDKLILATGTRTRYFPIKGGDLPSVHYLRTKADADRIKTQLVSGKKILLIGAGYIGLEIAASAVKSGCEVVVVELADRVLARVTSPEVSSFYQRFHAEQGVDIRLNTGVQSMEVAGAAYRATLNTGGTVDFDAVVIGIGVVPNVELAEDAGLSCDNGILVNEFGATDDEDIYAVGDCSRYHSLIYDRKIRLESIPNASGQARTAAAAICADEIAYNEVPWFWSDQYDIKLQTAGLFEGYDEVVVRGNPSENKFSVFYLKAGRVLAVDAINSPMEFMIAKKLILAKAVLEAYVIRDMSIKPKDFLG</sequence>
<keyword evidence="2" id="KW-0285">Flavoprotein</keyword>
<organism evidence="7 8">
    <name type="scientific">Leucothrix arctica</name>
    <dbReference type="NCBI Taxonomy" id="1481894"/>
    <lineage>
        <taxon>Bacteria</taxon>
        <taxon>Pseudomonadati</taxon>
        <taxon>Pseudomonadota</taxon>
        <taxon>Gammaproteobacteria</taxon>
        <taxon>Thiotrichales</taxon>
        <taxon>Thiotrichaceae</taxon>
        <taxon>Leucothrix</taxon>
    </lineage>
</organism>
<dbReference type="PRINTS" id="PR00368">
    <property type="entry name" value="FADPNR"/>
</dbReference>